<dbReference type="Proteomes" id="UP001501411">
    <property type="component" value="Unassembled WGS sequence"/>
</dbReference>
<dbReference type="InterPro" id="IPR037066">
    <property type="entry name" value="Plug_dom_sf"/>
</dbReference>
<dbReference type="Gene3D" id="2.170.130.10">
    <property type="entry name" value="TonB-dependent receptor, plug domain"/>
    <property type="match status" value="1"/>
</dbReference>
<evidence type="ECO:0000256" key="1">
    <source>
        <dbReference type="ARBA" id="ARBA00022448"/>
    </source>
</evidence>
<keyword evidence="3 4" id="KW-0998">Cell outer membrane</keyword>
<keyword evidence="7" id="KW-0675">Receptor</keyword>
<evidence type="ECO:0000256" key="4">
    <source>
        <dbReference type="PROSITE-ProRule" id="PRU01360"/>
    </source>
</evidence>
<dbReference type="InterPro" id="IPR012910">
    <property type="entry name" value="Plug_dom"/>
</dbReference>
<dbReference type="PROSITE" id="PS52016">
    <property type="entry name" value="TONB_DEPENDENT_REC_3"/>
    <property type="match status" value="1"/>
</dbReference>
<dbReference type="Pfam" id="PF07660">
    <property type="entry name" value="STN"/>
    <property type="match status" value="1"/>
</dbReference>
<protein>
    <submittedName>
        <fullName evidence="7">TonB-dependent receptor</fullName>
    </submittedName>
</protein>
<reference evidence="8" key="1">
    <citation type="journal article" date="2019" name="Int. J. Syst. Evol. Microbiol.">
        <title>The Global Catalogue of Microorganisms (GCM) 10K type strain sequencing project: providing services to taxonomists for standard genome sequencing and annotation.</title>
        <authorList>
            <consortium name="The Broad Institute Genomics Platform"/>
            <consortium name="The Broad Institute Genome Sequencing Center for Infectious Disease"/>
            <person name="Wu L."/>
            <person name="Ma J."/>
        </authorList>
    </citation>
    <scope>NUCLEOTIDE SEQUENCE [LARGE SCALE GENOMIC DNA]</scope>
    <source>
        <strain evidence="8">JCM 18200</strain>
    </source>
</reference>
<dbReference type="Pfam" id="PF07715">
    <property type="entry name" value="Plug"/>
    <property type="match status" value="1"/>
</dbReference>
<dbReference type="InterPro" id="IPR039426">
    <property type="entry name" value="TonB-dep_rcpt-like"/>
</dbReference>
<keyword evidence="8" id="KW-1185">Reference proteome</keyword>
<dbReference type="InterPro" id="IPR023997">
    <property type="entry name" value="TonB-dep_OMP_SusC/RagA_CS"/>
</dbReference>
<name>A0ABP9AGY3_9SPHI</name>
<evidence type="ECO:0000256" key="3">
    <source>
        <dbReference type="ARBA" id="ARBA00023237"/>
    </source>
</evidence>
<dbReference type="InterPro" id="IPR023996">
    <property type="entry name" value="TonB-dep_OMP_SusC/RagA"/>
</dbReference>
<evidence type="ECO:0000259" key="5">
    <source>
        <dbReference type="Pfam" id="PF07660"/>
    </source>
</evidence>
<dbReference type="InterPro" id="IPR011662">
    <property type="entry name" value="Secretin/TonB_short_N"/>
</dbReference>
<comment type="subcellular location">
    <subcellularLocation>
        <location evidence="4">Cell outer membrane</location>
        <topology evidence="4">Multi-pass membrane protein</topology>
    </subcellularLocation>
</comment>
<sequence length="1125" mass="126368">MYKKTIAYTCNSNDHVLIKLLVTLKITVLFLLLVITQAGAEVYAQKASIRAEKLTLKEVFANLRKQTGYHFLYLEKDISDVPPVTLYMDNASLSTILDQCLKGQSLHYVIRKNRVLIERITDQTQLNDTVSQNQFVLKGKVENEDKEPLPGTSIRVKGTNRGTTADIDGNFILEVNNPKEVLQISYMGYFPLEIVVGSQKNQTFTLAKDSKQEKLDEVVVVGFGTQKKVSLTGAISTVSVKELEQQSQPSIANALAGRLPGIITRQTSGEPGYDQAQVFIRGLSTWVNRSPLVLVDGVERDMNLINAQEIESFSVLKDASATAVYGVRGANGVILITTKKGTVGRPTVTLRSENAINTSLRMPEYIDGGEYSTLWNEAYRNMGQPEHFTEEELRKYKDGSDPYLYPNVDWTDEIMRKHTWQSINNLSINGGNNIIRYYTNAGYTEQNGIWKTDDTNEYNTNINLKRYNLRANIDVNVTDNLVFEMGIGGIIQQGNYPVAGAPSIFENLRRISPIAFPKQNPDGSPGGNGWYVGSNPWATITQSGFSVLSRNTVQGTFAAKWDLSKVVTQGLSLNGRFAYDHWYQSQVSRRKDFEVKQYTGVDPATGEDRYTVHREATPLGYSPSNSANRAYYAEFIANYDRTFDKHHVSGMMMYNQRDYVDLTAGDPINNLPFRRLGVASRFTYGYADRYLVEFNAGYNGSENFPKGQRFGFFPSVSAGWILSNESFWGVKNVVNNLKIRGSYGQVGNDQIGQRFLFLTRMNTTSAQSYSFGEAMISKPGIDEAYIGLKDVTWEVSTKSNIGLDAELFNGVISLQVDAFREKRDGILIQRGTIPTVTGFYPWVVPYGNLGKAKNKGIDGQLEIKQARDNGFYYSFRGNFTYSKNEIVENDEATQRYPWLSAKGHPIDQPFGYTALGIFQSWEEINDSPEQKLGRAPQPGDIKYKDLNGDNVIDDNDRMAIGLSRTPQIMFGFGGTVAWKGFDASVFFTGAAKTSVFLEGATMYPFQQGVGSYNVQRLYYDNRWTPETPDGKYPGVITVDNPNNTVRSTLWMVDGSYLRLKNMELGYTLSQEKVGRFGMKSVRFFVNGINLYTWDKVKIMDPEQDNGSGFYPMQRTLNLGLQVNFK</sequence>
<accession>A0ABP9AGY3</accession>
<comment type="caution">
    <text evidence="7">The sequence shown here is derived from an EMBL/GenBank/DDBJ whole genome shotgun (WGS) entry which is preliminary data.</text>
</comment>
<dbReference type="RefSeq" id="WP_345230071.1">
    <property type="nucleotide sequence ID" value="NZ_BAABIQ010000003.1"/>
</dbReference>
<evidence type="ECO:0000256" key="2">
    <source>
        <dbReference type="ARBA" id="ARBA00023136"/>
    </source>
</evidence>
<dbReference type="InterPro" id="IPR008969">
    <property type="entry name" value="CarboxyPept-like_regulatory"/>
</dbReference>
<keyword evidence="1 4" id="KW-0813">Transport</keyword>
<dbReference type="NCBIfam" id="TIGR04056">
    <property type="entry name" value="OMP_RagA_SusC"/>
    <property type="match status" value="1"/>
</dbReference>
<comment type="similarity">
    <text evidence="4">Belongs to the TonB-dependent receptor family.</text>
</comment>
<feature type="domain" description="Secretin/TonB short N-terminal" evidence="5">
    <location>
        <begin position="69"/>
        <end position="118"/>
    </location>
</feature>
<evidence type="ECO:0000313" key="7">
    <source>
        <dbReference type="EMBL" id="GAA4780547.1"/>
    </source>
</evidence>
<dbReference type="Pfam" id="PF13715">
    <property type="entry name" value="CarbopepD_reg_2"/>
    <property type="match status" value="1"/>
</dbReference>
<keyword evidence="4" id="KW-1134">Transmembrane beta strand</keyword>
<dbReference type="SUPFAM" id="SSF56935">
    <property type="entry name" value="Porins"/>
    <property type="match status" value="1"/>
</dbReference>
<keyword evidence="2 4" id="KW-0472">Membrane</keyword>
<proteinExistence type="inferred from homology"/>
<dbReference type="SUPFAM" id="SSF49464">
    <property type="entry name" value="Carboxypeptidase regulatory domain-like"/>
    <property type="match status" value="1"/>
</dbReference>
<feature type="domain" description="TonB-dependent receptor plug" evidence="6">
    <location>
        <begin position="228"/>
        <end position="333"/>
    </location>
</feature>
<evidence type="ECO:0000259" key="6">
    <source>
        <dbReference type="Pfam" id="PF07715"/>
    </source>
</evidence>
<gene>
    <name evidence="7" type="ORF">GCM10023231_04550</name>
</gene>
<dbReference type="Gene3D" id="2.60.40.1120">
    <property type="entry name" value="Carboxypeptidase-like, regulatory domain"/>
    <property type="match status" value="1"/>
</dbReference>
<evidence type="ECO:0000313" key="8">
    <source>
        <dbReference type="Proteomes" id="UP001501411"/>
    </source>
</evidence>
<dbReference type="EMBL" id="BAABIQ010000003">
    <property type="protein sequence ID" value="GAA4780547.1"/>
    <property type="molecule type" value="Genomic_DNA"/>
</dbReference>
<dbReference type="NCBIfam" id="TIGR04057">
    <property type="entry name" value="SusC_RagA_signa"/>
    <property type="match status" value="1"/>
</dbReference>
<keyword evidence="4" id="KW-0812">Transmembrane</keyword>
<organism evidence="7 8">
    <name type="scientific">Olivibacter ginsenosidimutans</name>
    <dbReference type="NCBI Taxonomy" id="1176537"/>
    <lineage>
        <taxon>Bacteria</taxon>
        <taxon>Pseudomonadati</taxon>
        <taxon>Bacteroidota</taxon>
        <taxon>Sphingobacteriia</taxon>
        <taxon>Sphingobacteriales</taxon>
        <taxon>Sphingobacteriaceae</taxon>
        <taxon>Olivibacter</taxon>
    </lineage>
</organism>